<accession>A0A0D2MEL2</accession>
<evidence type="ECO:0000313" key="2">
    <source>
        <dbReference type="Proteomes" id="UP000054498"/>
    </source>
</evidence>
<dbReference type="RefSeq" id="XP_013898161.1">
    <property type="nucleotide sequence ID" value="XM_014042707.1"/>
</dbReference>
<dbReference type="KEGG" id="mng:MNEG_8820"/>
<keyword evidence="2" id="KW-1185">Reference proteome</keyword>
<organism evidence="1 2">
    <name type="scientific">Monoraphidium neglectum</name>
    <dbReference type="NCBI Taxonomy" id="145388"/>
    <lineage>
        <taxon>Eukaryota</taxon>
        <taxon>Viridiplantae</taxon>
        <taxon>Chlorophyta</taxon>
        <taxon>core chlorophytes</taxon>
        <taxon>Chlorophyceae</taxon>
        <taxon>CS clade</taxon>
        <taxon>Sphaeropleales</taxon>
        <taxon>Selenastraceae</taxon>
        <taxon>Monoraphidium</taxon>
    </lineage>
</organism>
<dbReference type="GeneID" id="25741695"/>
<gene>
    <name evidence="1" type="ORF">MNEG_8820</name>
</gene>
<evidence type="ECO:0000313" key="1">
    <source>
        <dbReference type="EMBL" id="KIY99141.1"/>
    </source>
</evidence>
<dbReference type="Proteomes" id="UP000054498">
    <property type="component" value="Unassembled WGS sequence"/>
</dbReference>
<proteinExistence type="predicted"/>
<dbReference type="EMBL" id="KK101940">
    <property type="protein sequence ID" value="KIY99141.1"/>
    <property type="molecule type" value="Genomic_DNA"/>
</dbReference>
<sequence>MGSGTLEKELAELIKCLATYKPNAIESMESTYSAADRLICAAAATPHEQLLFPPSTLDSLAGLITMHGGGSQVTKLCCLVLGAVLQGERARQQARAHEATLRALMTLLPSRGRVPEDVWTAPNEAAEMYADPAARSNLFDAVQWLFDPCPIHDVCPLEGEVGCAVLLSTQLCIVANMCEAAAVACDAPFLRRVMALDIFEVLCKEAELRARSGLKPAMTFNAVCILQATSTACVESEWRSTVLRAMPGVLHWLEEAARSAGEAADSPEGTAPGVACKEHETNRWMAEEVIRRLAPEAAEAEGRGADVGDAAADCIKAAPGADVSGPAPVAGGSGAAVGAGGPSAQQQPLTCSVCGKVQEPDGQRPHMCSGCRKPGLRYCSQAWTLQQKKSVRHAKQQ</sequence>
<dbReference type="OrthoDB" id="547758at2759"/>
<protein>
    <submittedName>
        <fullName evidence="1">Uncharacterized protein</fullName>
    </submittedName>
</protein>
<dbReference type="AlphaFoldDB" id="A0A0D2MEL2"/>
<name>A0A0D2MEL2_9CHLO</name>
<reference evidence="1 2" key="1">
    <citation type="journal article" date="2013" name="BMC Genomics">
        <title>Reconstruction of the lipid metabolism for the microalga Monoraphidium neglectum from its genome sequence reveals characteristics suitable for biofuel production.</title>
        <authorList>
            <person name="Bogen C."/>
            <person name="Al-Dilaimi A."/>
            <person name="Albersmeier A."/>
            <person name="Wichmann J."/>
            <person name="Grundmann M."/>
            <person name="Rupp O."/>
            <person name="Lauersen K.J."/>
            <person name="Blifernez-Klassen O."/>
            <person name="Kalinowski J."/>
            <person name="Goesmann A."/>
            <person name="Mussgnug J.H."/>
            <person name="Kruse O."/>
        </authorList>
    </citation>
    <scope>NUCLEOTIDE SEQUENCE [LARGE SCALE GENOMIC DNA]</scope>
    <source>
        <strain evidence="1 2">SAG 48.87</strain>
    </source>
</reference>